<feature type="region of interest" description="Disordered" evidence="1">
    <location>
        <begin position="184"/>
        <end position="209"/>
    </location>
</feature>
<dbReference type="InterPro" id="IPR001387">
    <property type="entry name" value="Cro/C1-type_HTH"/>
</dbReference>
<proteinExistence type="predicted"/>
<evidence type="ECO:0000313" key="3">
    <source>
        <dbReference type="EMBL" id="MBA9059530.1"/>
    </source>
</evidence>
<comment type="caution">
    <text evidence="3">The sequence shown here is derived from an EMBL/GenBank/DDBJ whole genome shotgun (WGS) entry which is preliminary data.</text>
</comment>
<evidence type="ECO:0000256" key="1">
    <source>
        <dbReference type="SAM" id="MobiDB-lite"/>
    </source>
</evidence>
<evidence type="ECO:0000259" key="2">
    <source>
        <dbReference type="PROSITE" id="PS50943"/>
    </source>
</evidence>
<dbReference type="SUPFAM" id="SSF47413">
    <property type="entry name" value="lambda repressor-like DNA-binding domains"/>
    <property type="match status" value="1"/>
</dbReference>
<dbReference type="RefSeq" id="WP_134377524.1">
    <property type="nucleotide sequence ID" value="NZ_BAAAYW010000013.1"/>
</dbReference>
<dbReference type="GeneID" id="93363590"/>
<dbReference type="Gene3D" id="1.10.260.40">
    <property type="entry name" value="lambda repressor-like DNA-binding domains"/>
    <property type="match status" value="1"/>
</dbReference>
<organism evidence="3 4">
    <name type="scientific">Micrococcus yunnanensis</name>
    <dbReference type="NCBI Taxonomy" id="566027"/>
    <lineage>
        <taxon>Bacteria</taxon>
        <taxon>Bacillati</taxon>
        <taxon>Actinomycetota</taxon>
        <taxon>Actinomycetes</taxon>
        <taxon>Micrococcales</taxon>
        <taxon>Micrococcaceae</taxon>
        <taxon>Micrococcus</taxon>
    </lineage>
</organism>
<feature type="domain" description="HTH cro/C1-type" evidence="2">
    <location>
        <begin position="20"/>
        <end position="79"/>
    </location>
</feature>
<reference evidence="3 4" key="1">
    <citation type="submission" date="2020-08" db="EMBL/GenBank/DDBJ databases">
        <title>Sequencing the genomes of 1000 actinobacteria strains.</title>
        <authorList>
            <person name="Klenk H.-P."/>
        </authorList>
    </citation>
    <scope>NUCLEOTIDE SEQUENCE [LARGE SCALE GENOMIC DNA]</scope>
    <source>
        <strain evidence="3 4">DSM 21948</strain>
    </source>
</reference>
<sequence length="209" mass="23402">MPATYKDRTIEKERQVAEQVAILRAARGWSYADLAARMKAVGCDVHPSGIQKTEKQGRRVTVDELVGYARAFEVRPEVLLGEEVPGDVAALWATLESATRLAHVKRETDGAYWEAIERVRTVAAEDAALRQRVEFHRESHWRLQVDEARRQAERDGEDISTVEAWEQYLRAAGVYDEPTVRATTDILDDDGPSLTYSGGSLDGTADEED</sequence>
<accession>A0ABR6D191</accession>
<dbReference type="CDD" id="cd00093">
    <property type="entry name" value="HTH_XRE"/>
    <property type="match status" value="1"/>
</dbReference>
<keyword evidence="4" id="KW-1185">Reference proteome</keyword>
<dbReference type="Proteomes" id="UP000572670">
    <property type="component" value="Unassembled WGS sequence"/>
</dbReference>
<name>A0ABR6D191_9MICC</name>
<gene>
    <name evidence="3" type="ORF">HDA34_001237</name>
</gene>
<dbReference type="InterPro" id="IPR010982">
    <property type="entry name" value="Lambda_DNA-bd_dom_sf"/>
</dbReference>
<dbReference type="PROSITE" id="PS50943">
    <property type="entry name" value="HTH_CROC1"/>
    <property type="match status" value="1"/>
</dbReference>
<evidence type="ECO:0000313" key="4">
    <source>
        <dbReference type="Proteomes" id="UP000572670"/>
    </source>
</evidence>
<protein>
    <submittedName>
        <fullName evidence="3">Transcriptional regulator with XRE-family HTH domain</fullName>
    </submittedName>
</protein>
<dbReference type="EMBL" id="JACJIK010000001">
    <property type="protein sequence ID" value="MBA9059530.1"/>
    <property type="molecule type" value="Genomic_DNA"/>
</dbReference>